<evidence type="ECO:0000313" key="4">
    <source>
        <dbReference type="Proteomes" id="UP000264006"/>
    </source>
</evidence>
<dbReference type="SUPFAM" id="SSF50118">
    <property type="entry name" value="Cell growth inhibitor/plasmid maintenance toxic component"/>
    <property type="match status" value="1"/>
</dbReference>
<dbReference type="InterPro" id="IPR038070">
    <property type="entry name" value="Rv2632c-like_sf"/>
</dbReference>
<dbReference type="AlphaFoldDB" id="A0A346XY90"/>
<dbReference type="Gene3D" id="2.30.30.440">
    <property type="entry name" value="Domain of unknown function DUF1918"/>
    <property type="match status" value="1"/>
</dbReference>
<name>A0A346XY90_9ACTN</name>
<dbReference type="OrthoDB" id="4828144at2"/>
<dbReference type="Gene3D" id="3.30.160.240">
    <property type="entry name" value="Rv1738"/>
    <property type="match status" value="1"/>
</dbReference>
<evidence type="ECO:0000256" key="1">
    <source>
        <dbReference type="SAM" id="MobiDB-lite"/>
    </source>
</evidence>
<gene>
    <name evidence="3" type="ORF">DVS28_a2506</name>
</gene>
<sequence length="158" mass="16842">MNARPGGRICVNSSSPSAPPRMGTVLDVKPGVTSPLYRVAWDDGSETTLVPSMGAAVVTADHAHHDEVPEATFGCRIDVTMREKDGECLAVATLVTPRGSFSGEGESHRHPDDTDVPMIGEELAMGRALKHLGRNLTAAAMEAIEDHESRPIHLLNPI</sequence>
<proteinExistence type="predicted"/>
<dbReference type="SUPFAM" id="SSF143212">
    <property type="entry name" value="Rv2632c-like"/>
    <property type="match status" value="1"/>
</dbReference>
<evidence type="ECO:0000313" key="3">
    <source>
        <dbReference type="EMBL" id="AXV07187.1"/>
    </source>
</evidence>
<protein>
    <recommendedName>
        <fullName evidence="2">DUF1918 domain-containing protein</fullName>
    </recommendedName>
</protein>
<keyword evidence="4" id="KW-1185">Reference proteome</keyword>
<dbReference type="InterPro" id="IPR015035">
    <property type="entry name" value="DUF1918"/>
</dbReference>
<feature type="domain" description="DUF1918" evidence="2">
    <location>
        <begin position="1"/>
        <end position="57"/>
    </location>
</feature>
<reference evidence="3 4" key="1">
    <citation type="submission" date="2018-09" db="EMBL/GenBank/DDBJ databases">
        <title>Complete genome sequence of Euzebya sp. DY32-46 isolated from seawater of Pacific Ocean.</title>
        <authorList>
            <person name="Xu L."/>
            <person name="Wu Y.-H."/>
            <person name="Xu X.-W."/>
        </authorList>
    </citation>
    <scope>NUCLEOTIDE SEQUENCE [LARGE SCALE GENOMIC DNA]</scope>
    <source>
        <strain evidence="3 4">DY32-46</strain>
    </source>
</reference>
<dbReference type="Pfam" id="PF08962">
    <property type="entry name" value="Rv2632c-like"/>
    <property type="match status" value="1"/>
</dbReference>
<accession>A0A346XY90</accession>
<dbReference type="KEGG" id="euz:DVS28_a2506"/>
<feature type="region of interest" description="Disordered" evidence="1">
    <location>
        <begin position="1"/>
        <end position="21"/>
    </location>
</feature>
<dbReference type="Pfam" id="PF08940">
    <property type="entry name" value="DUF1918"/>
    <property type="match status" value="1"/>
</dbReference>
<dbReference type="Proteomes" id="UP000264006">
    <property type="component" value="Chromosome"/>
</dbReference>
<dbReference type="EMBL" id="CP031165">
    <property type="protein sequence ID" value="AXV07187.1"/>
    <property type="molecule type" value="Genomic_DNA"/>
</dbReference>
<dbReference type="RefSeq" id="WP_114591720.1">
    <property type="nucleotide sequence ID" value="NZ_CP031165.1"/>
</dbReference>
<dbReference type="InterPro" id="IPR015057">
    <property type="entry name" value="Rv2632c-like"/>
</dbReference>
<evidence type="ECO:0000259" key="2">
    <source>
        <dbReference type="Pfam" id="PF08940"/>
    </source>
</evidence>
<organism evidence="3 4">
    <name type="scientific">Euzebya pacifica</name>
    <dbReference type="NCBI Taxonomy" id="1608957"/>
    <lineage>
        <taxon>Bacteria</taxon>
        <taxon>Bacillati</taxon>
        <taxon>Actinomycetota</taxon>
        <taxon>Nitriliruptoria</taxon>
        <taxon>Euzebyales</taxon>
    </lineage>
</organism>